<gene>
    <name evidence="2" type="ORF">ACAOBT_LOCUS29744</name>
</gene>
<dbReference type="AlphaFoldDB" id="A0A9P0M6Y6"/>
<feature type="region of interest" description="Disordered" evidence="1">
    <location>
        <begin position="476"/>
        <end position="625"/>
    </location>
</feature>
<feature type="compositionally biased region" description="Polar residues" evidence="1">
    <location>
        <begin position="598"/>
        <end position="619"/>
    </location>
</feature>
<reference evidence="2" key="1">
    <citation type="submission" date="2022-03" db="EMBL/GenBank/DDBJ databases">
        <authorList>
            <person name="Sayadi A."/>
        </authorList>
    </citation>
    <scope>NUCLEOTIDE SEQUENCE</scope>
</reference>
<feature type="compositionally biased region" description="Polar residues" evidence="1">
    <location>
        <begin position="542"/>
        <end position="567"/>
    </location>
</feature>
<evidence type="ECO:0000313" key="3">
    <source>
        <dbReference type="Proteomes" id="UP001152888"/>
    </source>
</evidence>
<evidence type="ECO:0000256" key="1">
    <source>
        <dbReference type="SAM" id="MobiDB-lite"/>
    </source>
</evidence>
<dbReference type="OrthoDB" id="6747212at2759"/>
<sequence>MDKQNFKDPKNIDFKNLQSFIDAGKESLGCLPPDFDKNLALIPGLPFKDVDTMNYHFPSLDSQDVWKESPGFMLPDFEIELRKFTNSIETMKESSKDNFRHSLSQLDYMRNSLSGKESLGILKIENLDISFGESSLNPLNDEQDIIERLNTAHIFNKSAGLDVFGSQSGLITPRRLIKSDSAAAALSTRAIYTLSENQSSNGLMTDVNDSVFTEKLKSSPYANDDETIGDLSCIAKDHDMVYLDCTPQPDWPSDLENSSRESAKLHREDVFKEIDIKIPVTSQMQNQKATGSVTSHPEENRQTKVTQVVGNIVQPDTCELTPEKALQNISDILNKSNISAEEKSKGQMLILQLSEILSNTKLDTSRSPKEVPSIYPINDSGNCTKQYSQSFDKEKYEVYEVLDLSRKSCEAPKLETSPNKPLNLSAIPDSVKILNRSNSQPVINTNAGDQKGAAQETIVSKVSSKMTVKINVIKPSPPCVSLRKTQKQNGKPSITTQKGPLKAVIPVRDMKRGSSVTPERSGVASSMKKAKTPQDSKPKPLASSTPTFGNENNATSRLQSTVPSRPATSKRPLAPNSANKNIKQGSCLNKKDIKFPSSRISLGSYDPSSSKLKQNSSMPRRSLPVTPVTNKVSQMKSHDLRCSRFDNYEVSHSRKYC</sequence>
<proteinExistence type="predicted"/>
<evidence type="ECO:0000313" key="2">
    <source>
        <dbReference type="EMBL" id="CAH2007602.1"/>
    </source>
</evidence>
<comment type="caution">
    <text evidence="2">The sequence shown here is derived from an EMBL/GenBank/DDBJ whole genome shotgun (WGS) entry which is preliminary data.</text>
</comment>
<name>A0A9P0M6Y6_ACAOB</name>
<dbReference type="EMBL" id="CAKOFQ010007757">
    <property type="protein sequence ID" value="CAH2007602.1"/>
    <property type="molecule type" value="Genomic_DNA"/>
</dbReference>
<organism evidence="2 3">
    <name type="scientific">Acanthoscelides obtectus</name>
    <name type="common">Bean weevil</name>
    <name type="synonym">Bruchus obtectus</name>
    <dbReference type="NCBI Taxonomy" id="200917"/>
    <lineage>
        <taxon>Eukaryota</taxon>
        <taxon>Metazoa</taxon>
        <taxon>Ecdysozoa</taxon>
        <taxon>Arthropoda</taxon>
        <taxon>Hexapoda</taxon>
        <taxon>Insecta</taxon>
        <taxon>Pterygota</taxon>
        <taxon>Neoptera</taxon>
        <taxon>Endopterygota</taxon>
        <taxon>Coleoptera</taxon>
        <taxon>Polyphaga</taxon>
        <taxon>Cucujiformia</taxon>
        <taxon>Chrysomeloidea</taxon>
        <taxon>Chrysomelidae</taxon>
        <taxon>Bruchinae</taxon>
        <taxon>Bruchini</taxon>
        <taxon>Acanthoscelides</taxon>
    </lineage>
</organism>
<dbReference type="Proteomes" id="UP001152888">
    <property type="component" value="Unassembled WGS sequence"/>
</dbReference>
<feature type="compositionally biased region" description="Polar residues" evidence="1">
    <location>
        <begin position="487"/>
        <end position="498"/>
    </location>
</feature>
<protein>
    <submittedName>
        <fullName evidence="2">Uncharacterized protein</fullName>
    </submittedName>
</protein>
<feature type="compositionally biased region" description="Polar residues" evidence="1">
    <location>
        <begin position="576"/>
        <end position="587"/>
    </location>
</feature>
<keyword evidence="3" id="KW-1185">Reference proteome</keyword>
<accession>A0A9P0M6Y6</accession>